<accession>A0A0F9P3R7</accession>
<gene>
    <name evidence="1" type="ORF">LCGC14_1261890</name>
</gene>
<dbReference type="EMBL" id="LAZR01007004">
    <property type="protein sequence ID" value="KKM88122.1"/>
    <property type="molecule type" value="Genomic_DNA"/>
</dbReference>
<organism evidence="1">
    <name type="scientific">marine sediment metagenome</name>
    <dbReference type="NCBI Taxonomy" id="412755"/>
    <lineage>
        <taxon>unclassified sequences</taxon>
        <taxon>metagenomes</taxon>
        <taxon>ecological metagenomes</taxon>
    </lineage>
</organism>
<name>A0A0F9P3R7_9ZZZZ</name>
<dbReference type="AlphaFoldDB" id="A0A0F9P3R7"/>
<reference evidence="1" key="1">
    <citation type="journal article" date="2015" name="Nature">
        <title>Complex archaea that bridge the gap between prokaryotes and eukaryotes.</title>
        <authorList>
            <person name="Spang A."/>
            <person name="Saw J.H."/>
            <person name="Jorgensen S.L."/>
            <person name="Zaremba-Niedzwiedzka K."/>
            <person name="Martijn J."/>
            <person name="Lind A.E."/>
            <person name="van Eijk R."/>
            <person name="Schleper C."/>
            <person name="Guy L."/>
            <person name="Ettema T.J."/>
        </authorList>
    </citation>
    <scope>NUCLEOTIDE SEQUENCE</scope>
</reference>
<feature type="non-terminal residue" evidence="1">
    <location>
        <position position="170"/>
    </location>
</feature>
<dbReference type="PROSITE" id="PS51257">
    <property type="entry name" value="PROKAR_LIPOPROTEIN"/>
    <property type="match status" value="1"/>
</dbReference>
<sequence length="170" mass="18778">MKNVIQYLFLGGVVAITSCDKIDDFLGSPDHNDDDKEEVSIFENKSELEPLVALQSQFNFVKAYSLISSTDILEDGFQLVGAQDGAGFLKEGDGYMYVVNAEDDYAVSRIHLDKNLNPLGGEWLLNSGVADFARQCSGTMWEKDIHGGPRDLFLSASESFNYDVKGIDPH</sequence>
<protein>
    <submittedName>
        <fullName evidence="1">Uncharacterized protein</fullName>
    </submittedName>
</protein>
<proteinExistence type="predicted"/>
<comment type="caution">
    <text evidence="1">The sequence shown here is derived from an EMBL/GenBank/DDBJ whole genome shotgun (WGS) entry which is preliminary data.</text>
</comment>
<evidence type="ECO:0000313" key="1">
    <source>
        <dbReference type="EMBL" id="KKM88122.1"/>
    </source>
</evidence>